<gene>
    <name evidence="7" type="ORF">ATN88_15885</name>
</gene>
<organism evidence="7 8">
    <name type="scientific">Enterovibrio coralii</name>
    <dbReference type="NCBI Taxonomy" id="294935"/>
    <lineage>
        <taxon>Bacteria</taxon>
        <taxon>Pseudomonadati</taxon>
        <taxon>Pseudomonadota</taxon>
        <taxon>Gammaproteobacteria</taxon>
        <taxon>Vibrionales</taxon>
        <taxon>Vibrionaceae</taxon>
        <taxon>Enterovibrio</taxon>
    </lineage>
</organism>
<comment type="similarity">
    <text evidence="2 6">Belongs to the 4-toluene sulfonate uptake permease (TSUP) (TC 2.A.102) family.</text>
</comment>
<evidence type="ECO:0000256" key="3">
    <source>
        <dbReference type="ARBA" id="ARBA00022692"/>
    </source>
</evidence>
<reference evidence="7 8" key="1">
    <citation type="submission" date="2015-11" db="EMBL/GenBank/DDBJ databases">
        <title>Genomic Taxonomy of the Vibrionaceae.</title>
        <authorList>
            <person name="Gomez-Gil B."/>
            <person name="Enciso-Ibarra J."/>
        </authorList>
    </citation>
    <scope>NUCLEOTIDE SEQUENCE [LARGE SCALE GENOMIC DNA]</scope>
    <source>
        <strain evidence="7 8">CAIM 912</strain>
    </source>
</reference>
<evidence type="ECO:0000256" key="2">
    <source>
        <dbReference type="ARBA" id="ARBA00009142"/>
    </source>
</evidence>
<name>A0A135I5P5_9GAMM</name>
<comment type="subcellular location">
    <subcellularLocation>
        <location evidence="6">Cell membrane</location>
        <topology evidence="6">Multi-pass membrane protein</topology>
    </subcellularLocation>
    <subcellularLocation>
        <location evidence="1">Membrane</location>
        <topology evidence="1">Multi-pass membrane protein</topology>
    </subcellularLocation>
</comment>
<feature type="transmembrane region" description="Helical" evidence="6">
    <location>
        <begin position="176"/>
        <end position="198"/>
    </location>
</feature>
<feature type="transmembrane region" description="Helical" evidence="6">
    <location>
        <begin position="244"/>
        <end position="261"/>
    </location>
</feature>
<evidence type="ECO:0000256" key="1">
    <source>
        <dbReference type="ARBA" id="ARBA00004141"/>
    </source>
</evidence>
<feature type="transmembrane region" description="Helical" evidence="6">
    <location>
        <begin position="210"/>
        <end position="232"/>
    </location>
</feature>
<keyword evidence="6" id="KW-1003">Cell membrane</keyword>
<dbReference type="EMBL" id="LNTY01000049">
    <property type="protein sequence ID" value="KXF80763.1"/>
    <property type="molecule type" value="Genomic_DNA"/>
</dbReference>
<feature type="transmembrane region" description="Helical" evidence="6">
    <location>
        <begin position="108"/>
        <end position="126"/>
    </location>
</feature>
<dbReference type="STRING" id="294935.ATN88_15885"/>
<proteinExistence type="inferred from homology"/>
<accession>A0A135I5P5</accession>
<keyword evidence="5 6" id="KW-0472">Membrane</keyword>
<dbReference type="Proteomes" id="UP000070529">
    <property type="component" value="Unassembled WGS sequence"/>
</dbReference>
<protein>
    <recommendedName>
        <fullName evidence="6">Probable membrane transporter protein</fullName>
    </recommendedName>
</protein>
<comment type="caution">
    <text evidence="7">The sequence shown here is derived from an EMBL/GenBank/DDBJ whole genome shotgun (WGS) entry which is preliminary data.</text>
</comment>
<dbReference type="RefSeq" id="WP_067418655.1">
    <property type="nucleotide sequence ID" value="NZ_LNTY01000049.1"/>
</dbReference>
<dbReference type="PANTHER" id="PTHR43483:SF3">
    <property type="entry name" value="MEMBRANE TRANSPORTER PROTEIN HI_0806-RELATED"/>
    <property type="match status" value="1"/>
</dbReference>
<dbReference type="AlphaFoldDB" id="A0A135I5P5"/>
<sequence>MLVNAVYLLTGAFGGTIIGALGSGSSLVILPILTLTFSSLFPDTLALKYAVATCMATLIVGSISGAASYIKSKLYDKSIVKYSLPGVLVGSLLAPMLSNYIPADVLRIYIGSLISLIAVYKLFASIKNKNSTSKPAKALFLMMTSLVCSTLSGLAGVALGILMIPYLSKYTDHRSALGSNLVLAVPYSIVGTMGYVVAASHASVETHSFTLGYVYLPAFIVIAITMAIFPPVGLKIAKNVSSHIMQRIFYGYLLLAGIMILA</sequence>
<feature type="transmembrane region" description="Helical" evidence="6">
    <location>
        <begin position="138"/>
        <end position="164"/>
    </location>
</feature>
<evidence type="ECO:0000256" key="4">
    <source>
        <dbReference type="ARBA" id="ARBA00022989"/>
    </source>
</evidence>
<evidence type="ECO:0000256" key="6">
    <source>
        <dbReference type="RuleBase" id="RU363041"/>
    </source>
</evidence>
<keyword evidence="8" id="KW-1185">Reference proteome</keyword>
<evidence type="ECO:0000313" key="8">
    <source>
        <dbReference type="Proteomes" id="UP000070529"/>
    </source>
</evidence>
<keyword evidence="3 6" id="KW-0812">Transmembrane</keyword>
<dbReference type="Pfam" id="PF01925">
    <property type="entry name" value="TauE"/>
    <property type="match status" value="1"/>
</dbReference>
<dbReference type="InterPro" id="IPR002781">
    <property type="entry name" value="TM_pro_TauE-like"/>
</dbReference>
<dbReference type="GO" id="GO:0005886">
    <property type="term" value="C:plasma membrane"/>
    <property type="evidence" value="ECO:0007669"/>
    <property type="project" value="UniProtKB-SubCell"/>
</dbReference>
<evidence type="ECO:0000313" key="7">
    <source>
        <dbReference type="EMBL" id="KXF80763.1"/>
    </source>
</evidence>
<feature type="transmembrane region" description="Helical" evidence="6">
    <location>
        <begin position="82"/>
        <end position="102"/>
    </location>
</feature>
<keyword evidence="4 6" id="KW-1133">Transmembrane helix</keyword>
<feature type="transmembrane region" description="Helical" evidence="6">
    <location>
        <begin position="49"/>
        <end position="70"/>
    </location>
</feature>
<dbReference type="PANTHER" id="PTHR43483">
    <property type="entry name" value="MEMBRANE TRANSPORTER PROTEIN HI_0806-RELATED"/>
    <property type="match status" value="1"/>
</dbReference>
<evidence type="ECO:0000256" key="5">
    <source>
        <dbReference type="ARBA" id="ARBA00023136"/>
    </source>
</evidence>
<feature type="transmembrane region" description="Helical" evidence="6">
    <location>
        <begin position="7"/>
        <end position="37"/>
    </location>
</feature>